<gene>
    <name evidence="1" type="ORF">FMOSSE_LOCUS10825</name>
</gene>
<dbReference type="EMBL" id="CAJVPP010003814">
    <property type="protein sequence ID" value="CAG8637774.1"/>
    <property type="molecule type" value="Genomic_DNA"/>
</dbReference>
<organism evidence="1 2">
    <name type="scientific">Funneliformis mosseae</name>
    <name type="common">Endomycorrhizal fungus</name>
    <name type="synonym">Glomus mosseae</name>
    <dbReference type="NCBI Taxonomy" id="27381"/>
    <lineage>
        <taxon>Eukaryota</taxon>
        <taxon>Fungi</taxon>
        <taxon>Fungi incertae sedis</taxon>
        <taxon>Mucoromycota</taxon>
        <taxon>Glomeromycotina</taxon>
        <taxon>Glomeromycetes</taxon>
        <taxon>Glomerales</taxon>
        <taxon>Glomeraceae</taxon>
        <taxon>Funneliformis</taxon>
    </lineage>
</organism>
<reference evidence="1" key="1">
    <citation type="submission" date="2021-06" db="EMBL/GenBank/DDBJ databases">
        <authorList>
            <person name="Kallberg Y."/>
            <person name="Tangrot J."/>
            <person name="Rosling A."/>
        </authorList>
    </citation>
    <scope>NUCLEOTIDE SEQUENCE</scope>
    <source>
        <strain evidence="1">87-6 pot B 2015</strain>
    </source>
</reference>
<proteinExistence type="predicted"/>
<dbReference type="Proteomes" id="UP000789375">
    <property type="component" value="Unassembled WGS sequence"/>
</dbReference>
<evidence type="ECO:0000313" key="1">
    <source>
        <dbReference type="EMBL" id="CAG8637774.1"/>
    </source>
</evidence>
<protein>
    <submittedName>
        <fullName evidence="1">2242_t:CDS:1</fullName>
    </submittedName>
</protein>
<sequence length="326" mass="38213">MLNKYESSFIKFDASENVYGDNLKVSIPDFSEGFNWIVLWILLYQERFRLSDMTTDTLVKFIRYLLVNLIANTYNSFLTSLYMTRKSLSVCAHIIKYAVCEKCCKLYNVSEVSTDEYSQVLTASQCTYVDFPNHPMANQRVQYSVKFAKKIPITNGIVYYPFMVFLIVSLKHQLQLMYNQKGFKEDVEELAGIDSKSFSDTFLNPKNTNINLLKEILDLLVEYYCNAYDRDFATLSDIHITSPNAIPVLLRVNIYGQLQFDSEVFRSLYSKRHVKSAKILFQFLHNNTKDLYPEIVQFYFEHIMHLSEGSKKYLLVFVKWYLLAKN</sequence>
<name>A0A9N9DJZ0_FUNMO</name>
<dbReference type="AlphaFoldDB" id="A0A9N9DJZ0"/>
<comment type="caution">
    <text evidence="1">The sequence shown here is derived from an EMBL/GenBank/DDBJ whole genome shotgun (WGS) entry which is preliminary data.</text>
</comment>
<evidence type="ECO:0000313" key="2">
    <source>
        <dbReference type="Proteomes" id="UP000789375"/>
    </source>
</evidence>
<accession>A0A9N9DJZ0</accession>
<keyword evidence="2" id="KW-1185">Reference proteome</keyword>